<gene>
    <name evidence="2" type="primary">ORF2</name>
    <name evidence="3" type="ORF">AsGV002</name>
    <name evidence="2" type="ORF">AsGVgp002</name>
</gene>
<feature type="region of interest" description="Disordered" evidence="1">
    <location>
        <begin position="203"/>
        <end position="222"/>
    </location>
</feature>
<proteinExistence type="predicted"/>
<dbReference type="Proteomes" id="UP000202635">
    <property type="component" value="Genome"/>
</dbReference>
<evidence type="ECO:0000313" key="4">
    <source>
        <dbReference type="Proteomes" id="UP000202635"/>
    </source>
</evidence>
<protein>
    <submittedName>
        <fullName evidence="2">ORF2</fullName>
    </submittedName>
    <submittedName>
        <fullName evidence="3">p78/83</fullName>
    </submittedName>
</protein>
<reference evidence="2 4" key="1">
    <citation type="submission" date="2004-09" db="EMBL/GenBank/DDBJ databases">
        <authorList>
            <person name="Ai X.L."/>
            <person name="Wang Z.F."/>
            <person name="Wang B."/>
            <person name="Zhang W."/>
            <person name="Li F."/>
            <person name="Fu J.H."/>
            <person name="Cui C.S."/>
            <person name="Shi Y.H."/>
            <person name="He M."/>
        </authorList>
    </citation>
    <scope>NUCLEOTIDE SEQUENCE [LARGE SCALE GENOMIC DNA]</scope>
</reference>
<organismHost>
    <name type="scientific">Agrotis segetum</name>
    <name type="common">Turnip moth</name>
    <dbReference type="NCBI Taxonomy" id="47767"/>
</organismHost>
<feature type="region of interest" description="Disordered" evidence="1">
    <location>
        <begin position="164"/>
        <end position="189"/>
    </location>
</feature>
<accession>Q6QXC1</accession>
<evidence type="ECO:0000256" key="1">
    <source>
        <dbReference type="SAM" id="MobiDB-lite"/>
    </source>
</evidence>
<name>Q6QXC1_GVAS</name>
<reference evidence="3 5" key="2">
    <citation type="submission" date="2015-05" db="EMBL/GenBank/DDBJ databases">
        <title>Complete Sequence of an Agrotis segetum granulovirus isolate from Europe.</title>
        <authorList>
            <person name="Gueli Alletti G."/>
            <person name="Wennmann J.T."/>
            <person name="Jehle J.A."/>
        </authorList>
    </citation>
    <scope>NUCLEOTIDE SEQUENCE [LARGE SCALE GENOMIC DNA]</scope>
    <source>
        <strain evidence="3 5">DA</strain>
    </source>
</reference>
<organism evidence="2 4">
    <name type="scientific">Agrotis segetum granulosis virus</name>
    <name type="common">AsGV</name>
    <name type="synonym">Agrotis segetum granulovirus</name>
    <dbReference type="NCBI Taxonomy" id="10464"/>
    <lineage>
        <taxon>Viruses</taxon>
        <taxon>Viruses incertae sedis</taxon>
        <taxon>Naldaviricetes</taxon>
        <taxon>Lefavirales</taxon>
        <taxon>Baculoviridae</taxon>
        <taxon>Betabaculovirus</taxon>
        <taxon>Betabaculovirus agsegetum</taxon>
    </lineage>
</organism>
<evidence type="ECO:0000313" key="2">
    <source>
        <dbReference type="EMBL" id="AAS82736.1"/>
    </source>
</evidence>
<dbReference type="Proteomes" id="UP000232958">
    <property type="component" value="Segment"/>
</dbReference>
<keyword evidence="5" id="KW-1185">Reference proteome</keyword>
<feature type="compositionally biased region" description="Low complexity" evidence="1">
    <location>
        <begin position="175"/>
        <end position="184"/>
    </location>
</feature>
<dbReference type="EMBL" id="AY522332">
    <property type="protein sequence ID" value="AAS82736.1"/>
    <property type="molecule type" value="Genomic_DNA"/>
</dbReference>
<feature type="region of interest" description="Disordered" evidence="1">
    <location>
        <begin position="72"/>
        <end position="93"/>
    </location>
</feature>
<sequence>MDLLGFIRSKNFEASAKEVINRFKWNSSLKRKLEHTSNDGNIVLTVNELEELLSTLLQFIETPNMQTVPSPLPQTTTTTTAPPPPVVVSRPSPLIGQTVNFNCNGEEERITNTRRPSDTFSSRASTYSTFVDDTSSILMPPPPPPPPHQTLPTYGVPTVVEEKTDKESNVVENPSFYSSSFDSDSSVEDVPLSSKLRQALEERERQKQLVKVTDAVTTDTEA</sequence>
<dbReference type="EMBL" id="KR584663">
    <property type="protein sequence ID" value="AKN63277.1"/>
    <property type="molecule type" value="Genomic_DNA"/>
</dbReference>
<evidence type="ECO:0000313" key="3">
    <source>
        <dbReference type="EMBL" id="AKN63277.1"/>
    </source>
</evidence>
<evidence type="ECO:0000313" key="5">
    <source>
        <dbReference type="Proteomes" id="UP000232958"/>
    </source>
</evidence>
<dbReference type="OrthoDB" id="28204at10239"/>